<name>A0A414S6Z5_9FIRM</name>
<evidence type="ECO:0000313" key="1">
    <source>
        <dbReference type="EMBL" id="RHG13345.1"/>
    </source>
</evidence>
<gene>
    <name evidence="1" type="ORF">DW272_17235</name>
</gene>
<proteinExistence type="predicted"/>
<comment type="caution">
    <text evidence="1">The sequence shown here is derived from an EMBL/GenBank/DDBJ whole genome shotgun (WGS) entry which is preliminary data.</text>
</comment>
<organism evidence="1 2">
    <name type="scientific">Blautia obeum</name>
    <dbReference type="NCBI Taxonomy" id="40520"/>
    <lineage>
        <taxon>Bacteria</taxon>
        <taxon>Bacillati</taxon>
        <taxon>Bacillota</taxon>
        <taxon>Clostridia</taxon>
        <taxon>Lachnospirales</taxon>
        <taxon>Lachnospiraceae</taxon>
        <taxon>Blautia</taxon>
    </lineage>
</organism>
<evidence type="ECO:0000313" key="2">
    <source>
        <dbReference type="Proteomes" id="UP000284220"/>
    </source>
</evidence>
<sequence length="138" mass="15856">MIKNASGCNDLKNVKAYKFGKKDLITFKAEFDVALGNPSNIMGLAKRDEPLPIPVTVMDRSIYEFCSQASPVFLIMTKDKKDDKYKNVFFERTKDILEKAEFNDEIWELIEHQKEETEADVKSIEMIEEVAATVEIIE</sequence>
<accession>A0A414S6Z5</accession>
<dbReference type="Proteomes" id="UP000284220">
    <property type="component" value="Unassembled WGS sequence"/>
</dbReference>
<dbReference type="EMBL" id="QRHZ01000018">
    <property type="protein sequence ID" value="RHG13345.1"/>
    <property type="molecule type" value="Genomic_DNA"/>
</dbReference>
<dbReference type="AlphaFoldDB" id="A0A414S6Z5"/>
<protein>
    <submittedName>
        <fullName evidence="1">Uncharacterized protein</fullName>
    </submittedName>
</protein>
<reference evidence="1 2" key="1">
    <citation type="submission" date="2018-08" db="EMBL/GenBank/DDBJ databases">
        <title>A genome reference for cultivated species of the human gut microbiota.</title>
        <authorList>
            <person name="Zou Y."/>
            <person name="Xue W."/>
            <person name="Luo G."/>
        </authorList>
    </citation>
    <scope>NUCLEOTIDE SEQUENCE [LARGE SCALE GENOMIC DNA]</scope>
    <source>
        <strain evidence="1 2">AM22-9LB</strain>
    </source>
</reference>